<keyword evidence="3" id="KW-1185">Reference proteome</keyword>
<dbReference type="PROSITE" id="PS00636">
    <property type="entry name" value="DNAJ_1"/>
    <property type="match status" value="1"/>
</dbReference>
<sequence>MSNFRTVCRPNHAVYSSITCCYNRARSRPRSIVNASNNSIRNFNRAKPRLSSSSRSAVFASGIDASNAGKTEPFWGGFSNRQRRMIVRAANWTDEKSPYDTLELEGDADDEEIKLAYRRLAKFYHPDVYDGRGSLEEGETAEARFIKIQAAYELLIDSDERRKYDMENRANPMKASQAWMEWLMKKRKAFDQRGDMAIAAWAEQQQRELNIRVRRLSRSKIDPDEERRILAKEKKASIENYTNTLKRHTLVLRKRDLLRKKADEEKKKLLITQLLAAEGLELASDEDDKPS</sequence>
<dbReference type="PANTHER" id="PTHR24074">
    <property type="entry name" value="CO-CHAPERONE PROTEIN DJLA"/>
    <property type="match status" value="1"/>
</dbReference>
<dbReference type="EMBL" id="JAUHHV010000011">
    <property type="protein sequence ID" value="KAK1406778.1"/>
    <property type="molecule type" value="Genomic_DNA"/>
</dbReference>
<feature type="domain" description="J" evidence="1">
    <location>
        <begin position="97"/>
        <end position="168"/>
    </location>
</feature>
<dbReference type="Pfam" id="PF00226">
    <property type="entry name" value="DnaJ"/>
    <property type="match status" value="1"/>
</dbReference>
<reference evidence="2" key="1">
    <citation type="journal article" date="2023" name="bioRxiv">
        <title>Improved chromosome-level genome assembly for marigold (Tagetes erecta).</title>
        <authorList>
            <person name="Jiang F."/>
            <person name="Yuan L."/>
            <person name="Wang S."/>
            <person name="Wang H."/>
            <person name="Xu D."/>
            <person name="Wang A."/>
            <person name="Fan W."/>
        </authorList>
    </citation>
    <scope>NUCLEOTIDE SEQUENCE</scope>
    <source>
        <strain evidence="2">WSJ</strain>
        <tissue evidence="2">Leaf</tissue>
    </source>
</reference>
<proteinExistence type="predicted"/>
<dbReference type="SUPFAM" id="SSF46565">
    <property type="entry name" value="Chaperone J-domain"/>
    <property type="match status" value="1"/>
</dbReference>
<comment type="caution">
    <text evidence="2">The sequence shown here is derived from an EMBL/GenBank/DDBJ whole genome shotgun (WGS) entry which is preliminary data.</text>
</comment>
<gene>
    <name evidence="2" type="ORF">QVD17_38386</name>
</gene>
<evidence type="ECO:0000313" key="3">
    <source>
        <dbReference type="Proteomes" id="UP001229421"/>
    </source>
</evidence>
<dbReference type="InterPro" id="IPR050817">
    <property type="entry name" value="DjlA_DnaK_co-chaperone"/>
</dbReference>
<name>A0AAD8JN42_TARER</name>
<dbReference type="Proteomes" id="UP001229421">
    <property type="component" value="Unassembled WGS sequence"/>
</dbReference>
<dbReference type="InterPro" id="IPR036869">
    <property type="entry name" value="J_dom_sf"/>
</dbReference>
<dbReference type="PROSITE" id="PS50076">
    <property type="entry name" value="DNAJ_2"/>
    <property type="match status" value="1"/>
</dbReference>
<dbReference type="AlphaFoldDB" id="A0AAD8JN42"/>
<evidence type="ECO:0000259" key="1">
    <source>
        <dbReference type="PROSITE" id="PS50076"/>
    </source>
</evidence>
<dbReference type="InterPro" id="IPR018253">
    <property type="entry name" value="DnaJ_domain_CS"/>
</dbReference>
<dbReference type="PRINTS" id="PR00625">
    <property type="entry name" value="JDOMAIN"/>
</dbReference>
<dbReference type="SMART" id="SM00271">
    <property type="entry name" value="DnaJ"/>
    <property type="match status" value="1"/>
</dbReference>
<protein>
    <recommendedName>
        <fullName evidence="1">J domain-containing protein</fullName>
    </recommendedName>
</protein>
<evidence type="ECO:0000313" key="2">
    <source>
        <dbReference type="EMBL" id="KAK1406778.1"/>
    </source>
</evidence>
<dbReference type="Gene3D" id="1.10.287.110">
    <property type="entry name" value="DnaJ domain"/>
    <property type="match status" value="1"/>
</dbReference>
<accession>A0AAD8JN42</accession>
<organism evidence="2 3">
    <name type="scientific">Tagetes erecta</name>
    <name type="common">African marigold</name>
    <dbReference type="NCBI Taxonomy" id="13708"/>
    <lineage>
        <taxon>Eukaryota</taxon>
        <taxon>Viridiplantae</taxon>
        <taxon>Streptophyta</taxon>
        <taxon>Embryophyta</taxon>
        <taxon>Tracheophyta</taxon>
        <taxon>Spermatophyta</taxon>
        <taxon>Magnoliopsida</taxon>
        <taxon>eudicotyledons</taxon>
        <taxon>Gunneridae</taxon>
        <taxon>Pentapetalae</taxon>
        <taxon>asterids</taxon>
        <taxon>campanulids</taxon>
        <taxon>Asterales</taxon>
        <taxon>Asteraceae</taxon>
        <taxon>Asteroideae</taxon>
        <taxon>Heliantheae alliance</taxon>
        <taxon>Tageteae</taxon>
        <taxon>Tagetes</taxon>
    </lineage>
</organism>
<dbReference type="InterPro" id="IPR001623">
    <property type="entry name" value="DnaJ_domain"/>
</dbReference>
<dbReference type="CDD" id="cd06257">
    <property type="entry name" value="DnaJ"/>
    <property type="match status" value="1"/>
</dbReference>